<dbReference type="EMBL" id="CP001279">
    <property type="protein sequence ID" value="ACM92679.1"/>
    <property type="molecule type" value="Genomic_DNA"/>
</dbReference>
<gene>
    <name evidence="9" type="primary">hypB</name>
    <name evidence="9" type="ordered locus">NAMH_0737</name>
</gene>
<dbReference type="NCBIfam" id="TIGR00073">
    <property type="entry name" value="hypB"/>
    <property type="match status" value="1"/>
</dbReference>
<sequence length="236" mass="26718">MAEIINEDIKNNPQLSHKVTVIEKILSKNNAMADEIRKQFDEHKITCFNMMSSPGSGKTTTLENLAGKLPYKFGVIEGDLETSRDAERIRNKGIWSFQLQTGRACHLDAGMVKHAMPEFPFDDVEVAFIENVGNLVCPASYDVGAHYNMVFVSVPEGDDKIEKYPVMFRKADIVVITKADMVDYFDFNIERAIENARKLKPGVPVVLLNNKTGEGLDEIIDWIKQKREEHLKSIEN</sequence>
<dbReference type="CDD" id="cd05390">
    <property type="entry name" value="HypB"/>
    <property type="match status" value="1"/>
</dbReference>
<keyword evidence="10" id="KW-1185">Reference proteome</keyword>
<evidence type="ECO:0000256" key="7">
    <source>
        <dbReference type="ARBA" id="ARBA00023134"/>
    </source>
</evidence>
<dbReference type="Gene3D" id="3.40.50.300">
    <property type="entry name" value="P-loop containing nucleotide triphosphate hydrolases"/>
    <property type="match status" value="1"/>
</dbReference>
<evidence type="ECO:0000259" key="8">
    <source>
        <dbReference type="Pfam" id="PF02492"/>
    </source>
</evidence>
<organism evidence="9 10">
    <name type="scientific">Nautilia profundicola (strain ATCC BAA-1463 / DSM 18972 / AmH)</name>
    <dbReference type="NCBI Taxonomy" id="598659"/>
    <lineage>
        <taxon>Bacteria</taxon>
        <taxon>Pseudomonadati</taxon>
        <taxon>Campylobacterota</taxon>
        <taxon>Epsilonproteobacteria</taxon>
        <taxon>Nautiliales</taxon>
        <taxon>Nautiliaceae</taxon>
        <taxon>Nautilia</taxon>
    </lineage>
</organism>
<dbReference type="OrthoDB" id="9802035at2"/>
<dbReference type="GO" id="GO:0003924">
    <property type="term" value="F:GTPase activity"/>
    <property type="evidence" value="ECO:0007669"/>
    <property type="project" value="InterPro"/>
</dbReference>
<accession>B9L932</accession>
<evidence type="ECO:0000256" key="5">
    <source>
        <dbReference type="ARBA" id="ARBA00022801"/>
    </source>
</evidence>
<keyword evidence="3" id="KW-0479">Metal-binding</keyword>
<dbReference type="GO" id="GO:0008270">
    <property type="term" value="F:zinc ion binding"/>
    <property type="evidence" value="ECO:0007669"/>
    <property type="project" value="TreeGrafter"/>
</dbReference>
<keyword evidence="4" id="KW-0547">Nucleotide-binding</keyword>
<keyword evidence="6" id="KW-0862">Zinc</keyword>
<dbReference type="InterPro" id="IPR027417">
    <property type="entry name" value="P-loop_NTPase"/>
</dbReference>
<name>B9L932_NAUPA</name>
<dbReference type="PIRSF" id="PIRSF005624">
    <property type="entry name" value="Ni-bind_GTPase"/>
    <property type="match status" value="1"/>
</dbReference>
<dbReference type="GO" id="GO:0005525">
    <property type="term" value="F:GTP binding"/>
    <property type="evidence" value="ECO:0007669"/>
    <property type="project" value="UniProtKB-KW"/>
</dbReference>
<proteinExistence type="inferred from homology"/>
<evidence type="ECO:0000256" key="2">
    <source>
        <dbReference type="ARBA" id="ARBA00022596"/>
    </source>
</evidence>
<dbReference type="GO" id="GO:0016151">
    <property type="term" value="F:nickel cation binding"/>
    <property type="evidence" value="ECO:0007669"/>
    <property type="project" value="InterPro"/>
</dbReference>
<dbReference type="PANTHER" id="PTHR30134">
    <property type="entry name" value="HYDROGENASE PROTEIN ASSEMBLY PROTEIN, NICKEL CHAPERONE"/>
    <property type="match status" value="1"/>
</dbReference>
<reference evidence="9 10" key="1">
    <citation type="journal article" date="2009" name="PLoS Genet.">
        <title>Adaptations to submarine hydrothermal environments exemplified by the genome of Nautilia profundicola.</title>
        <authorList>
            <person name="Campbell B.J."/>
            <person name="Smith J.L."/>
            <person name="Hanson T.E."/>
            <person name="Klotz M.G."/>
            <person name="Stein L.Y."/>
            <person name="Lee C.K."/>
            <person name="Wu D."/>
            <person name="Robinson J.M."/>
            <person name="Khouri H.M."/>
            <person name="Eisen J.A."/>
            <person name="Cary S.C."/>
        </authorList>
    </citation>
    <scope>NUCLEOTIDE SEQUENCE [LARGE SCALE GENOMIC DNA]</scope>
    <source>
        <strain evidence="10">ATCC BAA-1463 / DSM 18972 / AmH</strain>
    </source>
</reference>
<evidence type="ECO:0000256" key="3">
    <source>
        <dbReference type="ARBA" id="ARBA00022723"/>
    </source>
</evidence>
<feature type="domain" description="CobW/HypB/UreG nucleotide-binding" evidence="8">
    <location>
        <begin position="51"/>
        <end position="206"/>
    </location>
</feature>
<dbReference type="RefSeq" id="WP_015901731.1">
    <property type="nucleotide sequence ID" value="NC_012115.1"/>
</dbReference>
<evidence type="ECO:0000256" key="6">
    <source>
        <dbReference type="ARBA" id="ARBA00022833"/>
    </source>
</evidence>
<evidence type="ECO:0000256" key="1">
    <source>
        <dbReference type="ARBA" id="ARBA00006211"/>
    </source>
</evidence>
<dbReference type="Proteomes" id="UP000000448">
    <property type="component" value="Chromosome"/>
</dbReference>
<dbReference type="AlphaFoldDB" id="B9L932"/>
<dbReference type="InterPro" id="IPR003495">
    <property type="entry name" value="CobW/HypB/UreG_nucleotide-bd"/>
</dbReference>
<keyword evidence="2" id="KW-0533">Nickel</keyword>
<dbReference type="PANTHER" id="PTHR30134:SF2">
    <property type="entry name" value="HYDROGENASE MATURATION FACTOR HYPB"/>
    <property type="match status" value="1"/>
</dbReference>
<keyword evidence="5" id="KW-0378">Hydrolase</keyword>
<evidence type="ECO:0000313" key="9">
    <source>
        <dbReference type="EMBL" id="ACM92679.1"/>
    </source>
</evidence>
<dbReference type="Pfam" id="PF02492">
    <property type="entry name" value="cobW"/>
    <property type="match status" value="1"/>
</dbReference>
<dbReference type="HOGENOM" id="CLU_056148_0_1_7"/>
<dbReference type="KEGG" id="nam:NAMH_0737"/>
<dbReference type="eggNOG" id="COG0378">
    <property type="taxonomic scope" value="Bacteria"/>
</dbReference>
<dbReference type="InterPro" id="IPR004392">
    <property type="entry name" value="Hyd_mat_HypB"/>
</dbReference>
<evidence type="ECO:0000256" key="4">
    <source>
        <dbReference type="ARBA" id="ARBA00022741"/>
    </source>
</evidence>
<evidence type="ECO:0000313" key="10">
    <source>
        <dbReference type="Proteomes" id="UP000000448"/>
    </source>
</evidence>
<dbReference type="GO" id="GO:0051604">
    <property type="term" value="P:protein maturation"/>
    <property type="evidence" value="ECO:0007669"/>
    <property type="project" value="InterPro"/>
</dbReference>
<dbReference type="STRING" id="598659.NAMH_0737"/>
<dbReference type="SUPFAM" id="SSF52540">
    <property type="entry name" value="P-loop containing nucleoside triphosphate hydrolases"/>
    <property type="match status" value="1"/>
</dbReference>
<keyword evidence="7" id="KW-0342">GTP-binding</keyword>
<protein>
    <submittedName>
        <fullName evidence="9">Hydrogenase accessory protein HypB</fullName>
    </submittedName>
</protein>
<comment type="similarity">
    <text evidence="1">Belongs to the SIMIBI class G3E GTPase family. HypB/HupM subfamily.</text>
</comment>